<reference evidence="2" key="2">
    <citation type="submission" date="2016-06" db="EMBL/GenBank/DDBJ databases">
        <title>The genome of a short-lived fish provides insights into sex chromosome evolution and the genetic control of aging.</title>
        <authorList>
            <person name="Reichwald K."/>
            <person name="Felder M."/>
            <person name="Petzold A."/>
            <person name="Koch P."/>
            <person name="Groth M."/>
            <person name="Platzer M."/>
        </authorList>
    </citation>
    <scope>NUCLEOTIDE SEQUENCE</scope>
    <source>
        <tissue evidence="2">Brain</tissue>
    </source>
</reference>
<proteinExistence type="predicted"/>
<reference evidence="2" key="1">
    <citation type="submission" date="2016-05" db="EMBL/GenBank/DDBJ databases">
        <authorList>
            <person name="Lavstsen T."/>
            <person name="Jespersen J.S."/>
        </authorList>
    </citation>
    <scope>NUCLEOTIDE SEQUENCE</scope>
    <source>
        <tissue evidence="2">Brain</tissue>
    </source>
</reference>
<dbReference type="EMBL" id="HAEE01008413">
    <property type="protein sequence ID" value="SBR28463.1"/>
    <property type="molecule type" value="Transcribed_RNA"/>
</dbReference>
<organism evidence="2">
    <name type="scientific">Nothobranchius kuhntae</name>
    <name type="common">Beira killifish</name>
    <dbReference type="NCBI Taxonomy" id="321403"/>
    <lineage>
        <taxon>Eukaryota</taxon>
        <taxon>Metazoa</taxon>
        <taxon>Chordata</taxon>
        <taxon>Craniata</taxon>
        <taxon>Vertebrata</taxon>
        <taxon>Euteleostomi</taxon>
        <taxon>Actinopterygii</taxon>
        <taxon>Neopterygii</taxon>
        <taxon>Teleostei</taxon>
        <taxon>Neoteleostei</taxon>
        <taxon>Acanthomorphata</taxon>
        <taxon>Ovalentaria</taxon>
        <taxon>Atherinomorphae</taxon>
        <taxon>Cyprinodontiformes</taxon>
        <taxon>Nothobranchiidae</taxon>
        <taxon>Nothobranchius</taxon>
    </lineage>
</organism>
<protein>
    <submittedName>
        <fullName evidence="2">Uncharacterized protein</fullName>
    </submittedName>
</protein>
<sequence length="71" mass="7858">MKHIYCSKDGMLTCMKPGCFLDAAVGCVYGRDADGPDEPAVTPSDTRADLLSRRPDDRQALHRVGRRVFFA</sequence>
<feature type="non-terminal residue" evidence="2">
    <location>
        <position position="71"/>
    </location>
</feature>
<evidence type="ECO:0000313" key="2">
    <source>
        <dbReference type="EMBL" id="SBR28463.1"/>
    </source>
</evidence>
<accession>A0A1A8K7Y6</accession>
<evidence type="ECO:0000256" key="1">
    <source>
        <dbReference type="SAM" id="MobiDB-lite"/>
    </source>
</evidence>
<name>A0A1A8K7Y6_NOTKU</name>
<feature type="region of interest" description="Disordered" evidence="1">
    <location>
        <begin position="34"/>
        <end position="54"/>
    </location>
</feature>
<gene>
    <name evidence="2" type="primary">Nfu_g_1_018511</name>
</gene>
<dbReference type="AlphaFoldDB" id="A0A1A8K7Y6"/>